<dbReference type="InterPro" id="IPR000524">
    <property type="entry name" value="Tscrpt_reg_HTH_GntR"/>
</dbReference>
<dbReference type="GO" id="GO:0003700">
    <property type="term" value="F:DNA-binding transcription factor activity"/>
    <property type="evidence" value="ECO:0007669"/>
    <property type="project" value="InterPro"/>
</dbReference>
<keyword evidence="10" id="KW-1185">Reference proteome</keyword>
<dbReference type="Pfam" id="PF00392">
    <property type="entry name" value="GntR"/>
    <property type="match status" value="1"/>
</dbReference>
<dbReference type="InterPro" id="IPR036390">
    <property type="entry name" value="WH_DNA-bd_sf"/>
</dbReference>
<evidence type="ECO:0000256" key="4">
    <source>
        <dbReference type="ARBA" id="ARBA00022898"/>
    </source>
</evidence>
<keyword evidence="7" id="KW-0804">Transcription</keyword>
<dbReference type="Pfam" id="PF00155">
    <property type="entry name" value="Aminotran_1_2"/>
    <property type="match status" value="1"/>
</dbReference>
<name>A0A2W1L7E8_9BACL</name>
<comment type="caution">
    <text evidence="9">The sequence shown here is derived from an EMBL/GenBank/DDBJ whole genome shotgun (WGS) entry which is preliminary data.</text>
</comment>
<comment type="cofactor">
    <cofactor evidence="1">
        <name>pyridoxal 5'-phosphate</name>
        <dbReference type="ChEBI" id="CHEBI:597326"/>
    </cofactor>
</comment>
<feature type="domain" description="HTH gntR-type" evidence="8">
    <location>
        <begin position="13"/>
        <end position="81"/>
    </location>
</feature>
<dbReference type="InterPro" id="IPR015424">
    <property type="entry name" value="PyrdxlP-dep_Trfase"/>
</dbReference>
<dbReference type="RefSeq" id="WP_111146396.1">
    <property type="nucleotide sequence ID" value="NZ_QKRB01000042.1"/>
</dbReference>
<dbReference type="SMART" id="SM00345">
    <property type="entry name" value="HTH_GNTR"/>
    <property type="match status" value="1"/>
</dbReference>
<dbReference type="CDD" id="cd00609">
    <property type="entry name" value="AAT_like"/>
    <property type="match status" value="1"/>
</dbReference>
<evidence type="ECO:0000256" key="5">
    <source>
        <dbReference type="ARBA" id="ARBA00023015"/>
    </source>
</evidence>
<dbReference type="Gene3D" id="3.40.640.10">
    <property type="entry name" value="Type I PLP-dependent aspartate aminotransferase-like (Major domain)"/>
    <property type="match status" value="1"/>
</dbReference>
<dbReference type="PROSITE" id="PS50949">
    <property type="entry name" value="HTH_GNTR"/>
    <property type="match status" value="1"/>
</dbReference>
<evidence type="ECO:0000256" key="7">
    <source>
        <dbReference type="ARBA" id="ARBA00023163"/>
    </source>
</evidence>
<dbReference type="CDD" id="cd07377">
    <property type="entry name" value="WHTH_GntR"/>
    <property type="match status" value="1"/>
</dbReference>
<dbReference type="EMBL" id="QKRB01000042">
    <property type="protein sequence ID" value="PZD96108.1"/>
    <property type="molecule type" value="Genomic_DNA"/>
</dbReference>
<dbReference type="InterPro" id="IPR051446">
    <property type="entry name" value="HTH_trans_reg/aminotransferase"/>
</dbReference>
<keyword evidence="3 9" id="KW-0032">Aminotransferase</keyword>
<dbReference type="PANTHER" id="PTHR46577">
    <property type="entry name" value="HTH-TYPE TRANSCRIPTIONAL REGULATORY PROTEIN GABR"/>
    <property type="match status" value="1"/>
</dbReference>
<dbReference type="GO" id="GO:0030170">
    <property type="term" value="F:pyridoxal phosphate binding"/>
    <property type="evidence" value="ECO:0007669"/>
    <property type="project" value="InterPro"/>
</dbReference>
<dbReference type="OrthoDB" id="9808770at2"/>
<sequence>MLYTPNILMKPDVPVYSALYESIKQDIAAGRLRPKDRLPSIRQMARNLAVSTTPVESAYGQLLAEGFIESRPKRGFYVIPLSESYGLLTLAAEQTAASVSGQEQDAARVAVSAPYDFHMAKVDLEHFPLQTWKKTLNAVLREEYSGLLHYGDAQGEPGLRTELARYLNRFRGVTCRPDQIVIGAEQHLLLHYLAEMLRGSVRSVIIENPCYPLIPSAFRAGGFEVVPGCSADEGIEAFRLPQAPGCMAVVSPAHRFPSGRVMPLQERLHLLEWARKHGCYILEDDYGGELRYQGRPVPALQSLDTTANVIYVGGFSQILAPDICIHYMVLPNPLTGLFHRLKRTLMFEHSSSRIYQRTLQLFMKEGHFEKHVRRMRNIYRKRSRSLMEALESHFGDIGEIHSAEAGLHVRLSLRVLRPAREMIAIARQHGIEVAAASPFYQEEGDRDSEQEDFIIGFGAIQWRLIDEGVRRLRIIWQPYISRY</sequence>
<keyword evidence="9" id="KW-0808">Transferase</keyword>
<keyword evidence="5" id="KW-0805">Transcription regulation</keyword>
<protein>
    <submittedName>
        <fullName evidence="9">PLP-dependent aminotransferase family protein</fullName>
    </submittedName>
</protein>
<dbReference type="InterPro" id="IPR036388">
    <property type="entry name" value="WH-like_DNA-bd_sf"/>
</dbReference>
<keyword evidence="4" id="KW-0663">Pyridoxal phosphate</keyword>
<dbReference type="GO" id="GO:0003677">
    <property type="term" value="F:DNA binding"/>
    <property type="evidence" value="ECO:0007669"/>
    <property type="project" value="UniProtKB-KW"/>
</dbReference>
<dbReference type="PANTHER" id="PTHR46577:SF1">
    <property type="entry name" value="HTH-TYPE TRANSCRIPTIONAL REGULATORY PROTEIN GABR"/>
    <property type="match status" value="1"/>
</dbReference>
<evidence type="ECO:0000259" key="8">
    <source>
        <dbReference type="PROSITE" id="PS50949"/>
    </source>
</evidence>
<accession>A0A2W1L7E8</accession>
<evidence type="ECO:0000256" key="2">
    <source>
        <dbReference type="ARBA" id="ARBA00005384"/>
    </source>
</evidence>
<keyword evidence="6" id="KW-0238">DNA-binding</keyword>
<dbReference type="SUPFAM" id="SSF53383">
    <property type="entry name" value="PLP-dependent transferases"/>
    <property type="match status" value="1"/>
</dbReference>
<comment type="similarity">
    <text evidence="2">In the C-terminal section; belongs to the class-I pyridoxal-phosphate-dependent aminotransferase family.</text>
</comment>
<dbReference type="SUPFAM" id="SSF46785">
    <property type="entry name" value="Winged helix' DNA-binding domain"/>
    <property type="match status" value="1"/>
</dbReference>
<dbReference type="Gene3D" id="1.10.10.10">
    <property type="entry name" value="Winged helix-like DNA-binding domain superfamily/Winged helix DNA-binding domain"/>
    <property type="match status" value="1"/>
</dbReference>
<dbReference type="GO" id="GO:0008483">
    <property type="term" value="F:transaminase activity"/>
    <property type="evidence" value="ECO:0007669"/>
    <property type="project" value="UniProtKB-KW"/>
</dbReference>
<dbReference type="Proteomes" id="UP000249522">
    <property type="component" value="Unassembled WGS sequence"/>
</dbReference>
<dbReference type="InterPro" id="IPR004839">
    <property type="entry name" value="Aminotransferase_I/II_large"/>
</dbReference>
<evidence type="ECO:0000256" key="1">
    <source>
        <dbReference type="ARBA" id="ARBA00001933"/>
    </source>
</evidence>
<evidence type="ECO:0000256" key="6">
    <source>
        <dbReference type="ARBA" id="ARBA00023125"/>
    </source>
</evidence>
<dbReference type="AlphaFoldDB" id="A0A2W1L7E8"/>
<proteinExistence type="inferred from homology"/>
<dbReference type="InterPro" id="IPR015421">
    <property type="entry name" value="PyrdxlP-dep_Trfase_major"/>
</dbReference>
<evidence type="ECO:0000313" key="9">
    <source>
        <dbReference type="EMBL" id="PZD96108.1"/>
    </source>
</evidence>
<evidence type="ECO:0000313" key="10">
    <source>
        <dbReference type="Proteomes" id="UP000249522"/>
    </source>
</evidence>
<reference evidence="9 10" key="1">
    <citation type="submission" date="2018-06" db="EMBL/GenBank/DDBJ databases">
        <title>Paenibacillus imtechensis sp. nov.</title>
        <authorList>
            <person name="Pinnaka A.K."/>
            <person name="Singh H."/>
            <person name="Kaur M."/>
        </authorList>
    </citation>
    <scope>NUCLEOTIDE SEQUENCE [LARGE SCALE GENOMIC DNA]</scope>
    <source>
        <strain evidence="9 10">SMB1</strain>
    </source>
</reference>
<organism evidence="9 10">
    <name type="scientific">Paenibacillus sambharensis</name>
    <dbReference type="NCBI Taxonomy" id="1803190"/>
    <lineage>
        <taxon>Bacteria</taxon>
        <taxon>Bacillati</taxon>
        <taxon>Bacillota</taxon>
        <taxon>Bacilli</taxon>
        <taxon>Bacillales</taxon>
        <taxon>Paenibacillaceae</taxon>
        <taxon>Paenibacillus</taxon>
    </lineage>
</organism>
<gene>
    <name evidence="9" type="ORF">DNH61_09340</name>
</gene>
<evidence type="ECO:0000256" key="3">
    <source>
        <dbReference type="ARBA" id="ARBA00022576"/>
    </source>
</evidence>